<reference evidence="2" key="1">
    <citation type="submission" date="2022-08" db="EMBL/GenBank/DDBJ databases">
        <authorList>
            <person name="Li F."/>
        </authorList>
    </citation>
    <scope>NUCLEOTIDE SEQUENCE</scope>
    <source>
        <strain evidence="2">MQZ15Z-1</strain>
    </source>
</reference>
<dbReference type="RefSeq" id="WP_258731842.1">
    <property type="nucleotide sequence ID" value="NZ_JANTHZ010000002.1"/>
</dbReference>
<evidence type="ECO:0000313" key="3">
    <source>
        <dbReference type="Proteomes" id="UP001151088"/>
    </source>
</evidence>
<keyword evidence="3" id="KW-1185">Reference proteome</keyword>
<accession>A0A9X2PA08</accession>
<dbReference type="Proteomes" id="UP001151088">
    <property type="component" value="Unassembled WGS sequence"/>
</dbReference>
<feature type="signal peptide" evidence="1">
    <location>
        <begin position="1"/>
        <end position="24"/>
    </location>
</feature>
<evidence type="ECO:0000256" key="1">
    <source>
        <dbReference type="SAM" id="SignalP"/>
    </source>
</evidence>
<organism evidence="2 3">
    <name type="scientific">Ancylobacter mangrovi</name>
    <dbReference type="NCBI Taxonomy" id="2972472"/>
    <lineage>
        <taxon>Bacteria</taxon>
        <taxon>Pseudomonadati</taxon>
        <taxon>Pseudomonadota</taxon>
        <taxon>Alphaproteobacteria</taxon>
        <taxon>Hyphomicrobiales</taxon>
        <taxon>Xanthobacteraceae</taxon>
        <taxon>Ancylobacter</taxon>
    </lineage>
</organism>
<sequence length="223" mass="23484">MRARALALAAALLAALFLPPARLALGQQELSEGERAALRALVGDAVAKGASGRPLAGPLSPRVQATVVPEKAVSRRTGQVCNECTEVCRPYRVTLEMDEGLTLLVYAGRSCAVGDGRSFLNARWTDAVAPTLVERRSPIPEATLAEAARLLVALRYLPASPSPPLAVMEALDAFRDDAQLGHPSGYRITDADLAALRRSSGYLANITYCPVAAGTYAACGRAE</sequence>
<keyword evidence="1" id="KW-0732">Signal</keyword>
<comment type="caution">
    <text evidence="2">The sequence shown here is derived from an EMBL/GenBank/DDBJ whole genome shotgun (WGS) entry which is preliminary data.</text>
</comment>
<gene>
    <name evidence="2" type="ORF">NVS89_06795</name>
</gene>
<dbReference type="EMBL" id="JANTHZ010000002">
    <property type="protein sequence ID" value="MCS0494801.1"/>
    <property type="molecule type" value="Genomic_DNA"/>
</dbReference>
<evidence type="ECO:0000313" key="2">
    <source>
        <dbReference type="EMBL" id="MCS0494801.1"/>
    </source>
</evidence>
<proteinExistence type="predicted"/>
<name>A0A9X2PA08_9HYPH</name>
<protein>
    <submittedName>
        <fullName evidence="2">Uncharacterized protein</fullName>
    </submittedName>
</protein>
<dbReference type="AlphaFoldDB" id="A0A9X2PA08"/>
<feature type="chain" id="PRO_5040831801" evidence="1">
    <location>
        <begin position="25"/>
        <end position="223"/>
    </location>
</feature>